<evidence type="ECO:0000256" key="2">
    <source>
        <dbReference type="SAM" id="Phobius"/>
    </source>
</evidence>
<dbReference type="AlphaFoldDB" id="A0A1I6W8B7"/>
<evidence type="ECO:0000313" key="4">
    <source>
        <dbReference type="EMBL" id="SFT21961.1"/>
    </source>
</evidence>
<accession>A0A1I6W8B7</accession>
<keyword evidence="2" id="KW-0472">Membrane</keyword>
<organism evidence="4 5">
    <name type="scientific">Streptomyces harbinensis</name>
    <dbReference type="NCBI Taxonomy" id="1176198"/>
    <lineage>
        <taxon>Bacteria</taxon>
        <taxon>Bacillati</taxon>
        <taxon>Actinomycetota</taxon>
        <taxon>Actinomycetes</taxon>
        <taxon>Kitasatosporales</taxon>
        <taxon>Streptomycetaceae</taxon>
        <taxon>Streptomyces</taxon>
    </lineage>
</organism>
<dbReference type="EMBL" id="FPAB01000014">
    <property type="protein sequence ID" value="SFT21961.1"/>
    <property type="molecule type" value="Genomic_DNA"/>
</dbReference>
<sequence length="209" mass="21290">MSGIAGGTGYPPPPPWQGPPTAGKPDRSPGPFLLIGALVIVGSLLGFLAYQSASGKQEENGTGGGSGGGLDSPLYIHAVDSALEGQDCPAAEQSGGTAVFNPATSSCLVLDTATDTMRVDALLEATATYGPSGTWIVGLTFTPEDGARFADLTETVSARPMPQNQLAMVLDGQLLTAPAVTARIEGDQVEISGSFTREEAEDLADRLAP</sequence>
<evidence type="ECO:0000313" key="5">
    <source>
        <dbReference type="Proteomes" id="UP000198873"/>
    </source>
</evidence>
<dbReference type="STRING" id="1176198.SAMN05444716_1148"/>
<protein>
    <recommendedName>
        <fullName evidence="3">SecDF P1 head subdomain domain-containing protein</fullName>
    </recommendedName>
</protein>
<feature type="domain" description="SecDF P1 head subdomain" evidence="3">
    <location>
        <begin position="117"/>
        <end position="204"/>
    </location>
</feature>
<keyword evidence="2" id="KW-0812">Transmembrane</keyword>
<reference evidence="5" key="1">
    <citation type="submission" date="2016-10" db="EMBL/GenBank/DDBJ databases">
        <authorList>
            <person name="Varghese N."/>
            <person name="Submissions S."/>
        </authorList>
    </citation>
    <scope>NUCLEOTIDE SEQUENCE [LARGE SCALE GENOMIC DNA]</scope>
    <source>
        <strain evidence="5">CGMCC 4.7047</strain>
    </source>
</reference>
<proteinExistence type="predicted"/>
<dbReference type="Gene3D" id="3.30.1360.200">
    <property type="match status" value="1"/>
</dbReference>
<keyword evidence="5" id="KW-1185">Reference proteome</keyword>
<feature type="region of interest" description="Disordered" evidence="1">
    <location>
        <begin position="1"/>
        <end position="28"/>
    </location>
</feature>
<dbReference type="RefSeq" id="WP_093844445.1">
    <property type="nucleotide sequence ID" value="NZ_FPAB01000014.1"/>
</dbReference>
<gene>
    <name evidence="4" type="ORF">SAMN05444716_1148</name>
</gene>
<dbReference type="InterPro" id="IPR054384">
    <property type="entry name" value="SecDF_P1_head"/>
</dbReference>
<dbReference type="Pfam" id="PF22599">
    <property type="entry name" value="SecDF_P1_head"/>
    <property type="match status" value="1"/>
</dbReference>
<evidence type="ECO:0000259" key="3">
    <source>
        <dbReference type="Pfam" id="PF22599"/>
    </source>
</evidence>
<dbReference type="Proteomes" id="UP000198873">
    <property type="component" value="Unassembled WGS sequence"/>
</dbReference>
<feature type="transmembrane region" description="Helical" evidence="2">
    <location>
        <begin position="32"/>
        <end position="50"/>
    </location>
</feature>
<name>A0A1I6W8B7_9ACTN</name>
<evidence type="ECO:0000256" key="1">
    <source>
        <dbReference type="SAM" id="MobiDB-lite"/>
    </source>
</evidence>
<keyword evidence="2" id="KW-1133">Transmembrane helix</keyword>